<organism evidence="1 2">
    <name type="scientific">Phaseolus angularis</name>
    <name type="common">Azuki bean</name>
    <name type="synonym">Vigna angularis</name>
    <dbReference type="NCBI Taxonomy" id="3914"/>
    <lineage>
        <taxon>Eukaryota</taxon>
        <taxon>Viridiplantae</taxon>
        <taxon>Streptophyta</taxon>
        <taxon>Embryophyta</taxon>
        <taxon>Tracheophyta</taxon>
        <taxon>Spermatophyta</taxon>
        <taxon>Magnoliopsida</taxon>
        <taxon>eudicotyledons</taxon>
        <taxon>Gunneridae</taxon>
        <taxon>Pentapetalae</taxon>
        <taxon>rosids</taxon>
        <taxon>fabids</taxon>
        <taxon>Fabales</taxon>
        <taxon>Fabaceae</taxon>
        <taxon>Papilionoideae</taxon>
        <taxon>50 kb inversion clade</taxon>
        <taxon>NPAAA clade</taxon>
        <taxon>indigoferoid/millettioid clade</taxon>
        <taxon>Phaseoleae</taxon>
        <taxon>Vigna</taxon>
    </lineage>
</organism>
<protein>
    <submittedName>
        <fullName evidence="1">Uncharacterized protein</fullName>
    </submittedName>
</protein>
<dbReference type="AlphaFoldDB" id="A0A0L9UXG4"/>
<proteinExistence type="predicted"/>
<evidence type="ECO:0000313" key="2">
    <source>
        <dbReference type="Proteomes" id="UP000053144"/>
    </source>
</evidence>
<name>A0A0L9UXG4_PHAAN</name>
<evidence type="ECO:0000313" key="1">
    <source>
        <dbReference type="EMBL" id="KOM47535.1"/>
    </source>
</evidence>
<gene>
    <name evidence="1" type="ORF">LR48_Vigan07g123900</name>
</gene>
<reference evidence="2" key="1">
    <citation type="journal article" date="2015" name="Proc. Natl. Acad. Sci. U.S.A.">
        <title>Genome sequencing of adzuki bean (Vigna angularis) provides insight into high starch and low fat accumulation and domestication.</title>
        <authorList>
            <person name="Yang K."/>
            <person name="Tian Z."/>
            <person name="Chen C."/>
            <person name="Luo L."/>
            <person name="Zhao B."/>
            <person name="Wang Z."/>
            <person name="Yu L."/>
            <person name="Li Y."/>
            <person name="Sun Y."/>
            <person name="Li W."/>
            <person name="Chen Y."/>
            <person name="Li Y."/>
            <person name="Zhang Y."/>
            <person name="Ai D."/>
            <person name="Zhao J."/>
            <person name="Shang C."/>
            <person name="Ma Y."/>
            <person name="Wu B."/>
            <person name="Wang M."/>
            <person name="Gao L."/>
            <person name="Sun D."/>
            <person name="Zhang P."/>
            <person name="Guo F."/>
            <person name="Wang W."/>
            <person name="Li Y."/>
            <person name="Wang J."/>
            <person name="Varshney R.K."/>
            <person name="Wang J."/>
            <person name="Ling H.Q."/>
            <person name="Wan P."/>
        </authorList>
    </citation>
    <scope>NUCLEOTIDE SEQUENCE</scope>
    <source>
        <strain evidence="2">cv. Jingnong 6</strain>
    </source>
</reference>
<dbReference type="Proteomes" id="UP000053144">
    <property type="component" value="Chromosome 7"/>
</dbReference>
<dbReference type="EMBL" id="CM003377">
    <property type="protein sequence ID" value="KOM47535.1"/>
    <property type="molecule type" value="Genomic_DNA"/>
</dbReference>
<sequence>MGYVNVKELWYSMSGGSMLEGRLELLSNDKGACHMEGDDDLGVEGEGEGEYDVVVLGEAKGEGKDDVAALGKEDVLSKDDLVDVSFHGDEVEDDFCKGSVLVEVGEPSGSSTPFQHDRTGVYLTLNENLKL</sequence>
<dbReference type="Gramene" id="KOM47535">
    <property type="protein sequence ID" value="KOM47535"/>
    <property type="gene ID" value="LR48_Vigan07g123900"/>
</dbReference>
<accession>A0A0L9UXG4</accession>